<feature type="compositionally biased region" description="Basic and acidic residues" evidence="3">
    <location>
        <begin position="298"/>
        <end position="310"/>
    </location>
</feature>
<comment type="caution">
    <text evidence="5">The sequence shown here is derived from an EMBL/GenBank/DDBJ whole genome shotgun (WGS) entry which is preliminary data.</text>
</comment>
<dbReference type="AlphaFoldDB" id="A0AAE3JFV4"/>
<gene>
    <name evidence="5" type="ORF">LKD81_09080</name>
</gene>
<evidence type="ECO:0000256" key="2">
    <source>
        <dbReference type="PIRSR" id="PIRSR605754-1"/>
    </source>
</evidence>
<dbReference type="NCBIfam" id="TIGR01076">
    <property type="entry name" value="sortase_fam"/>
    <property type="match status" value="1"/>
</dbReference>
<feature type="active site" description="Proton donor/acceptor" evidence="2">
    <location>
        <position position="159"/>
    </location>
</feature>
<evidence type="ECO:0000313" key="5">
    <source>
        <dbReference type="EMBL" id="MCC2231142.1"/>
    </source>
</evidence>
<dbReference type="EMBL" id="JAJEQR010000023">
    <property type="protein sequence ID" value="MCC2231142.1"/>
    <property type="molecule type" value="Genomic_DNA"/>
</dbReference>
<dbReference type="InterPro" id="IPR005754">
    <property type="entry name" value="Sortase"/>
</dbReference>
<name>A0AAE3JFV4_9FIRM</name>
<protein>
    <submittedName>
        <fullName evidence="5">Class C sortase</fullName>
    </submittedName>
</protein>
<feature type="active site" description="Acyl-thioester intermediate" evidence="2">
    <location>
        <position position="221"/>
    </location>
</feature>
<dbReference type="Pfam" id="PF04203">
    <property type="entry name" value="Sortase"/>
    <property type="match status" value="1"/>
</dbReference>
<reference evidence="5" key="1">
    <citation type="submission" date="2021-10" db="EMBL/GenBank/DDBJ databases">
        <title>Anaerobic single-cell dispensing facilitates the cultivation of human gut bacteria.</title>
        <authorList>
            <person name="Afrizal A."/>
        </authorList>
    </citation>
    <scope>NUCLEOTIDE SEQUENCE</scope>
    <source>
        <strain evidence="5">CLA-AA-H215</strain>
    </source>
</reference>
<dbReference type="InterPro" id="IPR042002">
    <property type="entry name" value="Sortase_C"/>
</dbReference>
<feature type="transmembrane region" description="Helical" evidence="4">
    <location>
        <begin position="21"/>
        <end position="39"/>
    </location>
</feature>
<keyword evidence="4" id="KW-0472">Membrane</keyword>
<dbReference type="Proteomes" id="UP001198182">
    <property type="component" value="Unassembled WGS sequence"/>
</dbReference>
<keyword evidence="4" id="KW-0812">Transmembrane</keyword>
<organism evidence="5 6">
    <name type="scientific">Hominifimenecus microfluidus</name>
    <dbReference type="NCBI Taxonomy" id="2885348"/>
    <lineage>
        <taxon>Bacteria</taxon>
        <taxon>Bacillati</taxon>
        <taxon>Bacillota</taxon>
        <taxon>Clostridia</taxon>
        <taxon>Lachnospirales</taxon>
        <taxon>Lachnospiraceae</taxon>
        <taxon>Hominifimenecus</taxon>
    </lineage>
</organism>
<evidence type="ECO:0000256" key="1">
    <source>
        <dbReference type="ARBA" id="ARBA00022801"/>
    </source>
</evidence>
<feature type="region of interest" description="Disordered" evidence="3">
    <location>
        <begin position="287"/>
        <end position="310"/>
    </location>
</feature>
<dbReference type="Gene3D" id="2.40.260.10">
    <property type="entry name" value="Sortase"/>
    <property type="match status" value="1"/>
</dbReference>
<keyword evidence="4" id="KW-1133">Transmembrane helix</keyword>
<dbReference type="NCBIfam" id="NF033745">
    <property type="entry name" value="class_C_sortase"/>
    <property type="match status" value="1"/>
</dbReference>
<accession>A0AAE3JFV4</accession>
<sequence>MKREKEAKAKKKKKSGRLSTIILVLVLLTGLGIMLYPTISDYWNSFHQTRAIAQYDEVVAQLDDTDYESLFAAAEAYNEHLRQLSLPYAQYDQLEDEYYSVLDVAGNGIIGYVDIPKIDVELPVYHGTSDQVLNMAVGHLEGSSLPIGGESRHAVLSAHRGLPSAKLFTDLDKMEVGDTFTITVLNQVLTYEVDQILIVEPAQLESLNIVDGEDYCTLLTCTPYGINTHRLLVRGHRIENEQGSIVIQREAIKIPAYIAAPAIAIPILFILLLVLMFTYRRKPKRVDTSDVRNMSRPKKPEKTDSEKDKK</sequence>
<evidence type="ECO:0000256" key="3">
    <source>
        <dbReference type="SAM" id="MobiDB-lite"/>
    </source>
</evidence>
<keyword evidence="1" id="KW-0378">Hydrolase</keyword>
<dbReference type="CDD" id="cd05827">
    <property type="entry name" value="Sortase_C"/>
    <property type="match status" value="1"/>
</dbReference>
<evidence type="ECO:0000256" key="4">
    <source>
        <dbReference type="SAM" id="Phobius"/>
    </source>
</evidence>
<dbReference type="InterPro" id="IPR023365">
    <property type="entry name" value="Sortase_dom-sf"/>
</dbReference>
<feature type="transmembrane region" description="Helical" evidence="4">
    <location>
        <begin position="254"/>
        <end position="277"/>
    </location>
</feature>
<dbReference type="SUPFAM" id="SSF63817">
    <property type="entry name" value="Sortase"/>
    <property type="match status" value="1"/>
</dbReference>
<dbReference type="GO" id="GO:0016787">
    <property type="term" value="F:hydrolase activity"/>
    <property type="evidence" value="ECO:0007669"/>
    <property type="project" value="UniProtKB-KW"/>
</dbReference>
<evidence type="ECO:0000313" key="6">
    <source>
        <dbReference type="Proteomes" id="UP001198182"/>
    </source>
</evidence>
<dbReference type="RefSeq" id="WP_308453666.1">
    <property type="nucleotide sequence ID" value="NZ_JAJEQR010000023.1"/>
</dbReference>
<keyword evidence="6" id="KW-1185">Reference proteome</keyword>
<proteinExistence type="predicted"/>